<proteinExistence type="predicted"/>
<feature type="transmembrane region" description="Helical" evidence="2">
    <location>
        <begin position="16"/>
        <end position="34"/>
    </location>
</feature>
<organism evidence="3 4">
    <name type="scientific">Terasakiella brassicae</name>
    <dbReference type="NCBI Taxonomy" id="1634917"/>
    <lineage>
        <taxon>Bacteria</taxon>
        <taxon>Pseudomonadati</taxon>
        <taxon>Pseudomonadota</taxon>
        <taxon>Alphaproteobacteria</taxon>
        <taxon>Rhodospirillales</taxon>
        <taxon>Terasakiellaceae</taxon>
        <taxon>Terasakiella</taxon>
    </lineage>
</organism>
<dbReference type="AlphaFoldDB" id="A0A917C894"/>
<feature type="transmembrane region" description="Helical" evidence="2">
    <location>
        <begin position="111"/>
        <end position="132"/>
    </location>
</feature>
<keyword evidence="4" id="KW-1185">Reference proteome</keyword>
<keyword evidence="2" id="KW-0472">Membrane</keyword>
<dbReference type="Proteomes" id="UP000632498">
    <property type="component" value="Unassembled WGS sequence"/>
</dbReference>
<comment type="caution">
    <text evidence="3">The sequence shown here is derived from an EMBL/GenBank/DDBJ whole genome shotgun (WGS) entry which is preliminary data.</text>
</comment>
<protein>
    <submittedName>
        <fullName evidence="3">Uncharacterized protein</fullName>
    </submittedName>
</protein>
<reference evidence="3" key="1">
    <citation type="journal article" date="2014" name="Int. J. Syst. Evol. Microbiol.">
        <title>Complete genome sequence of Corynebacterium casei LMG S-19264T (=DSM 44701T), isolated from a smear-ripened cheese.</title>
        <authorList>
            <consortium name="US DOE Joint Genome Institute (JGI-PGF)"/>
            <person name="Walter F."/>
            <person name="Albersmeier A."/>
            <person name="Kalinowski J."/>
            <person name="Ruckert C."/>
        </authorList>
    </citation>
    <scope>NUCLEOTIDE SEQUENCE</scope>
    <source>
        <strain evidence="3">CGMCC 1.15254</strain>
    </source>
</reference>
<dbReference type="EMBL" id="BMHV01000038">
    <property type="protein sequence ID" value="GGF75453.1"/>
    <property type="molecule type" value="Genomic_DNA"/>
</dbReference>
<feature type="transmembrane region" description="Helical" evidence="2">
    <location>
        <begin position="63"/>
        <end position="81"/>
    </location>
</feature>
<keyword evidence="2" id="KW-1133">Transmembrane helix</keyword>
<gene>
    <name evidence="3" type="ORF">GCM10011332_31780</name>
</gene>
<evidence type="ECO:0000313" key="4">
    <source>
        <dbReference type="Proteomes" id="UP000632498"/>
    </source>
</evidence>
<reference evidence="3" key="2">
    <citation type="submission" date="2020-09" db="EMBL/GenBank/DDBJ databases">
        <authorList>
            <person name="Sun Q."/>
            <person name="Zhou Y."/>
        </authorList>
    </citation>
    <scope>NUCLEOTIDE SEQUENCE</scope>
    <source>
        <strain evidence="3">CGMCC 1.15254</strain>
    </source>
</reference>
<evidence type="ECO:0000313" key="3">
    <source>
        <dbReference type="EMBL" id="GGF75453.1"/>
    </source>
</evidence>
<evidence type="ECO:0000256" key="2">
    <source>
        <dbReference type="SAM" id="Phobius"/>
    </source>
</evidence>
<accession>A0A917C894</accession>
<feature type="region of interest" description="Disordered" evidence="1">
    <location>
        <begin position="158"/>
        <end position="186"/>
    </location>
</feature>
<keyword evidence="2" id="KW-0812">Transmembrane</keyword>
<name>A0A917C894_9PROT</name>
<dbReference type="RefSeq" id="WP_188667026.1">
    <property type="nucleotide sequence ID" value="NZ_BMHV01000038.1"/>
</dbReference>
<sequence length="186" mass="20147">MAKKPVRKVPPKKGGGGLMLLGMMALFAAVILMLVSMASLVLVVFGMLPTFVAVLVDRSPQRFAFISVMAMNLAGVFPYLLDLWMGSNSMSVAIDILTDVFSLFTMYGSAAVGWVLFIVTPPIVTTVMTFIAQRRVSILRANQKRLLAEWGNAVANLEDDPMEESEAKEPNAPSAPGAPKADQRKK</sequence>
<evidence type="ECO:0000256" key="1">
    <source>
        <dbReference type="SAM" id="MobiDB-lite"/>
    </source>
</evidence>
<feature type="transmembrane region" description="Helical" evidence="2">
    <location>
        <begin position="40"/>
        <end position="56"/>
    </location>
</feature>